<accession>A0A1G9V9P5</accession>
<dbReference type="Proteomes" id="UP000199202">
    <property type="component" value="Unassembled WGS sequence"/>
</dbReference>
<protein>
    <recommendedName>
        <fullName evidence="2">DUF1508 domain-containing protein</fullName>
    </recommendedName>
</protein>
<proteinExistence type="predicted"/>
<evidence type="ECO:0000256" key="1">
    <source>
        <dbReference type="SAM" id="MobiDB-lite"/>
    </source>
</evidence>
<keyword evidence="4" id="KW-1185">Reference proteome</keyword>
<dbReference type="STRING" id="633440.SAMN05421869_15223"/>
<evidence type="ECO:0000313" key="4">
    <source>
        <dbReference type="Proteomes" id="UP000199202"/>
    </source>
</evidence>
<dbReference type="Pfam" id="PF07411">
    <property type="entry name" value="DUF1508"/>
    <property type="match status" value="1"/>
</dbReference>
<feature type="domain" description="DUF1508" evidence="2">
    <location>
        <begin position="20"/>
        <end position="67"/>
    </location>
</feature>
<reference evidence="3 4" key="1">
    <citation type="submission" date="2016-10" db="EMBL/GenBank/DDBJ databases">
        <authorList>
            <person name="de Groot N.N."/>
        </authorList>
    </citation>
    <scope>NUCLEOTIDE SEQUENCE [LARGE SCALE GENOMIC DNA]</scope>
    <source>
        <strain evidence="3 4">CGMCC 4.6533</strain>
    </source>
</reference>
<dbReference type="EMBL" id="FNDJ01000052">
    <property type="protein sequence ID" value="SDM68787.1"/>
    <property type="molecule type" value="Genomic_DNA"/>
</dbReference>
<sequence>MAGPTGRGAAVAGRFVISEDERGGFRFELVANNGQTLAVGEGFPTKMACVNGIETVRRNAPEAAIDDRTGRGQASPAPEI</sequence>
<feature type="compositionally biased region" description="Basic and acidic residues" evidence="1">
    <location>
        <begin position="59"/>
        <end position="70"/>
    </location>
</feature>
<organism evidence="3 4">
    <name type="scientific">Nonomuraea jiangxiensis</name>
    <dbReference type="NCBI Taxonomy" id="633440"/>
    <lineage>
        <taxon>Bacteria</taxon>
        <taxon>Bacillati</taxon>
        <taxon>Actinomycetota</taxon>
        <taxon>Actinomycetes</taxon>
        <taxon>Streptosporangiales</taxon>
        <taxon>Streptosporangiaceae</taxon>
        <taxon>Nonomuraea</taxon>
    </lineage>
</organism>
<gene>
    <name evidence="3" type="ORF">SAMN05421869_15223</name>
</gene>
<evidence type="ECO:0000259" key="2">
    <source>
        <dbReference type="Pfam" id="PF07411"/>
    </source>
</evidence>
<dbReference type="Gene3D" id="2.30.29.80">
    <property type="match status" value="1"/>
</dbReference>
<dbReference type="AlphaFoldDB" id="A0A1G9V9P5"/>
<dbReference type="InterPro" id="IPR036913">
    <property type="entry name" value="YegP-like_sf"/>
</dbReference>
<evidence type="ECO:0000313" key="3">
    <source>
        <dbReference type="EMBL" id="SDM68787.1"/>
    </source>
</evidence>
<dbReference type="InterPro" id="IPR010879">
    <property type="entry name" value="DUF1508"/>
</dbReference>
<feature type="region of interest" description="Disordered" evidence="1">
    <location>
        <begin position="59"/>
        <end position="80"/>
    </location>
</feature>
<dbReference type="SUPFAM" id="SSF160113">
    <property type="entry name" value="YegP-like"/>
    <property type="match status" value="1"/>
</dbReference>
<name>A0A1G9V9P5_9ACTN</name>